<dbReference type="Proteomes" id="UP001501612">
    <property type="component" value="Unassembled WGS sequence"/>
</dbReference>
<sequence>MRHHSGKDRHVPPLGRRAAALALLATLTSTAAPAVADHSVGPPDGRHRDAVVVPRAPSHWDPITPGKWAFRGGQAVMTERGEAPTGPRRPFEYAVVTRGPELGRIDYRARVRIDEPVSRDDRDVVLVFNHTSPTRFSYAHLSQDNTIYPHNGIFVVDDADRVRVDDQWDGTVGAPPAIDDTAWHDVRLTFDPRTDRVAVYVDDLRRPLMTGTDATFDSGRVGFGSFDNYGRVRDVVVRGTRRR</sequence>
<name>A0ABN2PJE0_9ACTN</name>
<organism evidence="2 3">
    <name type="scientific">Nocardioides lentus</name>
    <dbReference type="NCBI Taxonomy" id="338077"/>
    <lineage>
        <taxon>Bacteria</taxon>
        <taxon>Bacillati</taxon>
        <taxon>Actinomycetota</taxon>
        <taxon>Actinomycetes</taxon>
        <taxon>Propionibacteriales</taxon>
        <taxon>Nocardioidaceae</taxon>
        <taxon>Nocardioides</taxon>
    </lineage>
</organism>
<reference evidence="2 3" key="1">
    <citation type="journal article" date="2019" name="Int. J. Syst. Evol. Microbiol.">
        <title>The Global Catalogue of Microorganisms (GCM) 10K type strain sequencing project: providing services to taxonomists for standard genome sequencing and annotation.</title>
        <authorList>
            <consortium name="The Broad Institute Genomics Platform"/>
            <consortium name="The Broad Institute Genome Sequencing Center for Infectious Disease"/>
            <person name="Wu L."/>
            <person name="Ma J."/>
        </authorList>
    </citation>
    <scope>NUCLEOTIDE SEQUENCE [LARGE SCALE GENOMIC DNA]</scope>
    <source>
        <strain evidence="2 3">JCM 14046</strain>
    </source>
</reference>
<evidence type="ECO:0000313" key="2">
    <source>
        <dbReference type="EMBL" id="GAA1923404.1"/>
    </source>
</evidence>
<feature type="signal peptide" evidence="1">
    <location>
        <begin position="1"/>
        <end position="31"/>
    </location>
</feature>
<proteinExistence type="predicted"/>
<evidence type="ECO:0008006" key="4">
    <source>
        <dbReference type="Google" id="ProtNLM"/>
    </source>
</evidence>
<feature type="chain" id="PRO_5047438013" description="LamG domain-containing protein" evidence="1">
    <location>
        <begin position="32"/>
        <end position="243"/>
    </location>
</feature>
<protein>
    <recommendedName>
        <fullName evidence="4">LamG domain-containing protein</fullName>
    </recommendedName>
</protein>
<evidence type="ECO:0000313" key="3">
    <source>
        <dbReference type="Proteomes" id="UP001501612"/>
    </source>
</evidence>
<keyword evidence="1" id="KW-0732">Signal</keyword>
<accession>A0ABN2PJE0</accession>
<evidence type="ECO:0000256" key="1">
    <source>
        <dbReference type="SAM" id="SignalP"/>
    </source>
</evidence>
<gene>
    <name evidence="2" type="ORF">GCM10009737_26340</name>
</gene>
<dbReference type="Gene3D" id="2.60.120.560">
    <property type="entry name" value="Exo-inulinase, domain 1"/>
    <property type="match status" value="1"/>
</dbReference>
<dbReference type="EMBL" id="BAAAMY010000005">
    <property type="protein sequence ID" value="GAA1923404.1"/>
    <property type="molecule type" value="Genomic_DNA"/>
</dbReference>
<keyword evidence="3" id="KW-1185">Reference proteome</keyword>
<comment type="caution">
    <text evidence="2">The sequence shown here is derived from an EMBL/GenBank/DDBJ whole genome shotgun (WGS) entry which is preliminary data.</text>
</comment>